<dbReference type="Proteomes" id="UP000322873">
    <property type="component" value="Unassembled WGS sequence"/>
</dbReference>
<evidence type="ECO:0000313" key="3">
    <source>
        <dbReference type="Proteomes" id="UP000322873"/>
    </source>
</evidence>
<organism evidence="2 3">
    <name type="scientific">Monilinia fructicola</name>
    <name type="common">Brown rot fungus</name>
    <name type="synonym">Ciboria fructicola</name>
    <dbReference type="NCBI Taxonomy" id="38448"/>
    <lineage>
        <taxon>Eukaryota</taxon>
        <taxon>Fungi</taxon>
        <taxon>Dikarya</taxon>
        <taxon>Ascomycota</taxon>
        <taxon>Pezizomycotina</taxon>
        <taxon>Leotiomycetes</taxon>
        <taxon>Helotiales</taxon>
        <taxon>Sclerotiniaceae</taxon>
        <taxon>Monilinia</taxon>
    </lineage>
</organism>
<evidence type="ECO:0000256" key="1">
    <source>
        <dbReference type="SAM" id="MobiDB-lite"/>
    </source>
</evidence>
<dbReference type="AlphaFoldDB" id="A0A5M9J749"/>
<reference evidence="2 3" key="1">
    <citation type="submission" date="2019-06" db="EMBL/GenBank/DDBJ databases">
        <title>Genome Sequence of the Brown Rot Fungal Pathogen Monilinia fructicola.</title>
        <authorList>
            <person name="De Miccolis Angelini R.M."/>
            <person name="Landi L."/>
            <person name="Abate D."/>
            <person name="Pollastro S."/>
            <person name="Romanazzi G."/>
            <person name="Faretra F."/>
        </authorList>
    </citation>
    <scope>NUCLEOTIDE SEQUENCE [LARGE SCALE GENOMIC DNA]</scope>
    <source>
        <strain evidence="2 3">Mfrc123</strain>
    </source>
</reference>
<sequence>MVNLLKRMSKLNAKVKEAPKILSVVRRFQIDVPAFEQGYIWILPMDWRDISAHDTSGADASPDSNTTNPAIPMTVNRSTDTSSPATLTIHFTSPPTPAPPRPSTALPRTRPRPPSPGAPTTYTKTIECKHRNDNAILYDLMELTKAQKVLPTDAEKQMLKDLAAQKLKSERDSLLSAAVNEKIRAEKAILDQARGEVAAASAEA</sequence>
<comment type="caution">
    <text evidence="2">The sequence shown here is derived from an EMBL/GenBank/DDBJ whole genome shotgun (WGS) entry which is preliminary data.</text>
</comment>
<dbReference type="EMBL" id="VICG01000014">
    <property type="protein sequence ID" value="KAA8565334.1"/>
    <property type="molecule type" value="Genomic_DNA"/>
</dbReference>
<proteinExistence type="predicted"/>
<name>A0A5M9J749_MONFR</name>
<feature type="region of interest" description="Disordered" evidence="1">
    <location>
        <begin position="54"/>
        <end position="123"/>
    </location>
</feature>
<accession>A0A5M9J749</accession>
<gene>
    <name evidence="2" type="ORF">EYC84_011050</name>
</gene>
<evidence type="ECO:0000313" key="2">
    <source>
        <dbReference type="EMBL" id="KAA8565334.1"/>
    </source>
</evidence>
<feature type="compositionally biased region" description="Polar residues" evidence="1">
    <location>
        <begin position="62"/>
        <end position="91"/>
    </location>
</feature>
<dbReference type="VEuPathDB" id="FungiDB:MFRU_045g00360"/>
<keyword evidence="3" id="KW-1185">Reference proteome</keyword>
<protein>
    <submittedName>
        <fullName evidence="2">Uncharacterized protein</fullName>
    </submittedName>
</protein>